<sequence length="295" mass="30073">MSDLPAVGLLTGLCGAAATTGAYLALRTALTPPTQPGQPGQPGRWTRTGAAWLTGQITRAAGPARGRRLLLTDDLAIAGRDPVTHTATRLAHATIAALAAALLTAGTTLVGLPVPALSGPALVTLAVPVGVLVADRPVRAVAKARRQETRLAVAAYLDLVRVLLAGGLTLHAALRLAADAGTGWAFTQIRAALDTAAARRQPPDAGLDQLAARIPLPEWRELRLTVTSALRGASPVLAMESKATHLRATEAAAARAEAATADAELELPAAAVALAFVAFLTYPLLAVLTATGITP</sequence>
<accession>A0A937UUG0</accession>
<dbReference type="PANTHER" id="PTHR35007:SF1">
    <property type="entry name" value="PILUS ASSEMBLY PROTEIN"/>
    <property type="match status" value="1"/>
</dbReference>
<feature type="transmembrane region" description="Helical" evidence="1">
    <location>
        <begin position="269"/>
        <end position="293"/>
    </location>
</feature>
<organism evidence="2 3">
    <name type="scientific">Frankia nepalensis</name>
    <dbReference type="NCBI Taxonomy" id="1836974"/>
    <lineage>
        <taxon>Bacteria</taxon>
        <taxon>Bacillati</taxon>
        <taxon>Actinomycetota</taxon>
        <taxon>Actinomycetes</taxon>
        <taxon>Frankiales</taxon>
        <taxon>Frankiaceae</taxon>
        <taxon>Frankia</taxon>
    </lineage>
</organism>
<feature type="transmembrane region" description="Helical" evidence="1">
    <location>
        <begin position="6"/>
        <end position="26"/>
    </location>
</feature>
<gene>
    <name evidence="2" type="ORF">I7412_34725</name>
</gene>
<keyword evidence="3" id="KW-1185">Reference proteome</keyword>
<evidence type="ECO:0000313" key="2">
    <source>
        <dbReference type="EMBL" id="MBL7632220.1"/>
    </source>
</evidence>
<dbReference type="AlphaFoldDB" id="A0A937UUG0"/>
<dbReference type="EMBL" id="JAEACQ010000298">
    <property type="protein sequence ID" value="MBL7632220.1"/>
    <property type="molecule type" value="Genomic_DNA"/>
</dbReference>
<keyword evidence="1" id="KW-0812">Transmembrane</keyword>
<comment type="caution">
    <text evidence="2">The sequence shown here is derived from an EMBL/GenBank/DDBJ whole genome shotgun (WGS) entry which is preliminary data.</text>
</comment>
<dbReference type="Proteomes" id="UP000604475">
    <property type="component" value="Unassembled WGS sequence"/>
</dbReference>
<protein>
    <submittedName>
        <fullName evidence="2">Type II secretion system F family protein</fullName>
    </submittedName>
</protein>
<feature type="transmembrane region" description="Helical" evidence="1">
    <location>
        <begin position="155"/>
        <end position="174"/>
    </location>
</feature>
<reference evidence="2" key="1">
    <citation type="submission" date="2020-12" db="EMBL/GenBank/DDBJ databases">
        <title>Genomic characterization of non-nitrogen-fixing Frankia strains.</title>
        <authorList>
            <person name="Carlos-Shanley C."/>
            <person name="Guerra T."/>
            <person name="Hahn D."/>
        </authorList>
    </citation>
    <scope>NUCLEOTIDE SEQUENCE</scope>
    <source>
        <strain evidence="2">CN6</strain>
    </source>
</reference>
<keyword evidence="1" id="KW-1133">Transmembrane helix</keyword>
<evidence type="ECO:0000313" key="3">
    <source>
        <dbReference type="Proteomes" id="UP000604475"/>
    </source>
</evidence>
<feature type="transmembrane region" description="Helical" evidence="1">
    <location>
        <begin position="116"/>
        <end position="134"/>
    </location>
</feature>
<dbReference type="RefSeq" id="WP_203004006.1">
    <property type="nucleotide sequence ID" value="NZ_JADWYU010000154.1"/>
</dbReference>
<evidence type="ECO:0000256" key="1">
    <source>
        <dbReference type="SAM" id="Phobius"/>
    </source>
</evidence>
<feature type="transmembrane region" description="Helical" evidence="1">
    <location>
        <begin position="90"/>
        <end position="110"/>
    </location>
</feature>
<name>A0A937UUG0_9ACTN</name>
<keyword evidence="1" id="KW-0472">Membrane</keyword>
<dbReference type="PANTHER" id="PTHR35007">
    <property type="entry name" value="INTEGRAL MEMBRANE PROTEIN-RELATED"/>
    <property type="match status" value="1"/>
</dbReference>
<proteinExistence type="predicted"/>